<dbReference type="SUPFAM" id="SSF50630">
    <property type="entry name" value="Acid proteases"/>
    <property type="match status" value="1"/>
</dbReference>
<keyword evidence="3" id="KW-0064">Aspartyl protease</keyword>
<sequence>MECDRVVVLVVVVLLCFQFEASIGLTFSSKLIHRFSDEAKSLSISRKGNASGDLWPKRYSFKYFQLLLGNDLKRQRMKLGSQKNQLLFPSQGSQALFFGNELDWLHYTWIDIGTPNVSFLVALDAGSDLLWVPCDCIQCAPLSASYYNISLDRALSEYSPSLSSTSRHLSCDHQLCEWGSNCKNPKDPCPYIFNYDDFENTTSAGILVEDKLHLASVGDHTARKMFQASVVLGCCVVLIFYSGSSWCGRKQGGSFFDGAAPDGVMGLGPGDISVPSLLAKAGLIQNCFSLCFDENDSGRILFGDRGHASQQSTPFLPIQGTYVAYFVGVESYCVGNSCLKRSGFKALVDSGSSFTYFPSEVYNELVSEFDKQVNAKRISFQEGLWDYCYNASSQELHNIPAIQLKFPRNQNFVVHNPTYSIPNHQGFTMFCLSLQPTDGSYGVIGQNFMIGYRMVFDIENLKLGWSNSSCQYTSDSADVHLAPPPDNKSPNPLPTNEQQSIPRTPSVAPAVAGRTSSESSAASLLIPFLHLMIPLLLLLVKYCCLKFTLVNNNRLPCCLGFRIYFPRGLQWFMFILDKGPSGDEIISPAALFFINTTKRRGGFVA</sequence>
<name>A0AAJ6XQL7_POPEU</name>
<keyword evidence="6" id="KW-1185">Reference proteome</keyword>
<evidence type="ECO:0000256" key="1">
    <source>
        <dbReference type="ARBA" id="ARBA00007447"/>
    </source>
</evidence>
<dbReference type="InterPro" id="IPR001461">
    <property type="entry name" value="Aspartic_peptidase_A1"/>
</dbReference>
<dbReference type="PANTHER" id="PTHR13683:SF339">
    <property type="entry name" value="PEPTIDASE A1 DOMAIN-CONTAINING PROTEIN"/>
    <property type="match status" value="1"/>
</dbReference>
<dbReference type="InterPro" id="IPR034164">
    <property type="entry name" value="Pepsin-like_dom"/>
</dbReference>
<evidence type="ECO:0000256" key="2">
    <source>
        <dbReference type="PIRSR" id="PIRSR601461-1"/>
    </source>
</evidence>
<feature type="region of interest" description="Disordered" evidence="4">
    <location>
        <begin position="481"/>
        <end position="512"/>
    </location>
</feature>
<dbReference type="InterPro" id="IPR032861">
    <property type="entry name" value="TAXi_N"/>
</dbReference>
<proteinExistence type="inferred from homology"/>
<dbReference type="GO" id="GO:0004190">
    <property type="term" value="F:aspartic-type endopeptidase activity"/>
    <property type="evidence" value="ECO:0007669"/>
    <property type="project" value="UniProtKB-KW"/>
</dbReference>
<dbReference type="GO" id="GO:0006508">
    <property type="term" value="P:proteolysis"/>
    <property type="evidence" value="ECO:0007669"/>
    <property type="project" value="UniProtKB-KW"/>
</dbReference>
<dbReference type="InterPro" id="IPR021109">
    <property type="entry name" value="Peptidase_aspartic_dom_sf"/>
</dbReference>
<comment type="similarity">
    <text evidence="1 3">Belongs to the peptidase A1 family.</text>
</comment>
<dbReference type="RefSeq" id="XP_011027668.1">
    <property type="nucleotide sequence ID" value="XM_011029366.1"/>
</dbReference>
<organism evidence="6 7">
    <name type="scientific">Populus euphratica</name>
    <name type="common">Euphrates poplar</name>
    <dbReference type="NCBI Taxonomy" id="75702"/>
    <lineage>
        <taxon>Eukaryota</taxon>
        <taxon>Viridiplantae</taxon>
        <taxon>Streptophyta</taxon>
        <taxon>Embryophyta</taxon>
        <taxon>Tracheophyta</taxon>
        <taxon>Spermatophyta</taxon>
        <taxon>Magnoliopsida</taxon>
        <taxon>eudicotyledons</taxon>
        <taxon>Gunneridae</taxon>
        <taxon>Pentapetalae</taxon>
        <taxon>rosids</taxon>
        <taxon>fabids</taxon>
        <taxon>Malpighiales</taxon>
        <taxon>Salicaceae</taxon>
        <taxon>Saliceae</taxon>
        <taxon>Populus</taxon>
    </lineage>
</organism>
<dbReference type="CDD" id="cd05471">
    <property type="entry name" value="pepsin_like"/>
    <property type="match status" value="1"/>
</dbReference>
<keyword evidence="3" id="KW-0645">Protease</keyword>
<dbReference type="PROSITE" id="PS00141">
    <property type="entry name" value="ASP_PROTEASE"/>
    <property type="match status" value="1"/>
</dbReference>
<dbReference type="InterPro" id="IPR032799">
    <property type="entry name" value="TAXi_C"/>
</dbReference>
<gene>
    <name evidence="7" type="primary">LOC105127894</name>
</gene>
<dbReference type="FunFam" id="2.40.70.10:FF:000014">
    <property type="entry name" value="Aspartyl protease family protein 1"/>
    <property type="match status" value="1"/>
</dbReference>
<evidence type="ECO:0000313" key="7">
    <source>
        <dbReference type="RefSeq" id="XP_011027668.1"/>
    </source>
</evidence>
<evidence type="ECO:0000256" key="3">
    <source>
        <dbReference type="RuleBase" id="RU000454"/>
    </source>
</evidence>
<accession>A0AAJ6XQL7</accession>
<evidence type="ECO:0000313" key="6">
    <source>
        <dbReference type="Proteomes" id="UP000694918"/>
    </source>
</evidence>
<feature type="compositionally biased region" description="Pro residues" evidence="4">
    <location>
        <begin position="482"/>
        <end position="493"/>
    </location>
</feature>
<dbReference type="PRINTS" id="PR00792">
    <property type="entry name" value="PEPSIN"/>
</dbReference>
<dbReference type="InterPro" id="IPR033121">
    <property type="entry name" value="PEPTIDASE_A1"/>
</dbReference>
<reference evidence="7" key="1">
    <citation type="submission" date="2025-08" db="UniProtKB">
        <authorList>
            <consortium name="RefSeq"/>
        </authorList>
    </citation>
    <scope>IDENTIFICATION</scope>
</reference>
<evidence type="ECO:0000256" key="4">
    <source>
        <dbReference type="SAM" id="MobiDB-lite"/>
    </source>
</evidence>
<feature type="domain" description="Peptidase A1" evidence="5">
    <location>
        <begin position="106"/>
        <end position="466"/>
    </location>
</feature>
<dbReference type="PANTHER" id="PTHR13683">
    <property type="entry name" value="ASPARTYL PROTEASES"/>
    <property type="match status" value="1"/>
</dbReference>
<dbReference type="Pfam" id="PF14543">
    <property type="entry name" value="TAXi_N"/>
    <property type="match status" value="1"/>
</dbReference>
<protein>
    <submittedName>
        <fullName evidence="7">Aspartic proteinase-like protein 1 isoform X1</fullName>
    </submittedName>
</protein>
<dbReference type="AlphaFoldDB" id="A0AAJ6XQL7"/>
<dbReference type="Gene3D" id="2.40.70.10">
    <property type="entry name" value="Acid Proteases"/>
    <property type="match status" value="2"/>
</dbReference>
<dbReference type="KEGG" id="peu:105127894"/>
<feature type="active site" evidence="2">
    <location>
        <position position="349"/>
    </location>
</feature>
<dbReference type="Proteomes" id="UP000694918">
    <property type="component" value="Unplaced"/>
</dbReference>
<evidence type="ECO:0000259" key="5">
    <source>
        <dbReference type="PROSITE" id="PS51767"/>
    </source>
</evidence>
<dbReference type="GeneID" id="105127894"/>
<dbReference type="Pfam" id="PF14541">
    <property type="entry name" value="TAXi_C"/>
    <property type="match status" value="1"/>
</dbReference>
<keyword evidence="3" id="KW-0378">Hydrolase</keyword>
<feature type="active site" evidence="2">
    <location>
        <position position="124"/>
    </location>
</feature>
<dbReference type="PROSITE" id="PS51767">
    <property type="entry name" value="PEPTIDASE_A1"/>
    <property type="match status" value="1"/>
</dbReference>
<dbReference type="InterPro" id="IPR001969">
    <property type="entry name" value="Aspartic_peptidase_AS"/>
</dbReference>